<evidence type="ECO:0000313" key="2">
    <source>
        <dbReference type="Proteomes" id="UP000271624"/>
    </source>
</evidence>
<protein>
    <submittedName>
        <fullName evidence="1">Uncharacterized protein</fullName>
    </submittedName>
</protein>
<dbReference type="EMBL" id="RSCL01000028">
    <property type="protein sequence ID" value="RUS98617.1"/>
    <property type="molecule type" value="Genomic_DNA"/>
</dbReference>
<proteinExistence type="predicted"/>
<dbReference type="AlphaFoldDB" id="A0A433UXU6"/>
<name>A0A433UXU6_9CYAN</name>
<accession>A0A433UXU6</accession>
<dbReference type="OrthoDB" id="422458at2"/>
<dbReference type="RefSeq" id="WP_127086066.1">
    <property type="nucleotide sequence ID" value="NZ_RSCL01000028.1"/>
</dbReference>
<organism evidence="1 2">
    <name type="scientific">Dulcicalothrix desertica PCC 7102</name>
    <dbReference type="NCBI Taxonomy" id="232991"/>
    <lineage>
        <taxon>Bacteria</taxon>
        <taxon>Bacillati</taxon>
        <taxon>Cyanobacteriota</taxon>
        <taxon>Cyanophyceae</taxon>
        <taxon>Nostocales</taxon>
        <taxon>Calotrichaceae</taxon>
        <taxon>Dulcicalothrix</taxon>
    </lineage>
</organism>
<comment type="caution">
    <text evidence="1">The sequence shown here is derived from an EMBL/GenBank/DDBJ whole genome shotgun (WGS) entry which is preliminary data.</text>
</comment>
<evidence type="ECO:0000313" key="1">
    <source>
        <dbReference type="EMBL" id="RUS98617.1"/>
    </source>
</evidence>
<reference evidence="1" key="2">
    <citation type="journal article" date="2019" name="Genome Biol. Evol.">
        <title>Day and night: Metabolic profiles and evolutionary relationships of six axenic non-marine cyanobacteria.</title>
        <authorList>
            <person name="Will S.E."/>
            <person name="Henke P."/>
            <person name="Boedeker C."/>
            <person name="Huang S."/>
            <person name="Brinkmann H."/>
            <person name="Rohde M."/>
            <person name="Jarek M."/>
            <person name="Friedl T."/>
            <person name="Seufert S."/>
            <person name="Schumacher M."/>
            <person name="Overmann J."/>
            <person name="Neumann-Schaal M."/>
            <person name="Petersen J."/>
        </authorList>
    </citation>
    <scope>NUCLEOTIDE SEQUENCE [LARGE SCALE GENOMIC DNA]</scope>
    <source>
        <strain evidence="1">PCC 7102</strain>
    </source>
</reference>
<sequence length="220" mass="24790">MRKFTKNTKLFRRWGLPLVGLSLVLGMVTDRSKPVFSNQFDNDPYSYRVQLPDSGAYFETWKEQPSSLAQNVPNPEQSMVTAIVPEVETPRSKSTVRTSSNYPQQDGIYLYGQSPQPGQLGQGYVVFEKKQGRVVGALYMPDSEYSCFNGTVDETGELAMTVNPYGGESGQTQVATNKDEPKLNTDEPTSYAYSIALRDFHQIEQMSRIDRDTLKKCQNQ</sequence>
<gene>
    <name evidence="1" type="ORF">DSM106972_080030</name>
</gene>
<keyword evidence="2" id="KW-1185">Reference proteome</keyword>
<reference evidence="1" key="1">
    <citation type="submission" date="2018-12" db="EMBL/GenBank/DDBJ databases">
        <authorList>
            <person name="Will S."/>
            <person name="Neumann-Schaal M."/>
            <person name="Henke P."/>
        </authorList>
    </citation>
    <scope>NUCLEOTIDE SEQUENCE</scope>
    <source>
        <strain evidence="1">PCC 7102</strain>
    </source>
</reference>
<dbReference type="Proteomes" id="UP000271624">
    <property type="component" value="Unassembled WGS sequence"/>
</dbReference>